<dbReference type="AlphaFoldDB" id="A0AAD4LI42"/>
<name>A0AAD4LI42_9AGAM</name>
<evidence type="ECO:0000256" key="5">
    <source>
        <dbReference type="ARBA" id="ARBA00022723"/>
    </source>
</evidence>
<accession>A0AAD4LI42</accession>
<evidence type="ECO:0000256" key="3">
    <source>
        <dbReference type="ARBA" id="ARBA00012180"/>
    </source>
</evidence>
<comment type="catalytic activity">
    <reaction evidence="1">
        <text>Endonucleolytic cleavage to 5'-phosphomonoester.</text>
        <dbReference type="EC" id="3.1.26.4"/>
    </reaction>
</comment>
<sequence>MNIPATRQHPRGITIPEEEITVYTDGSCFNNGKENARCGSGIWIEEGNDQNHALRIPGPDQSNQVGELAAIVVALEKLPNFIKLRIKTDSKYVIDGLTTHLRNWENRGWIGIRNRKWFQKVAYLLRRRTAPTIFHWVKGHSGIIGNERSDQLAKQGAEKEETDDISLEIPNHFDLQGAKLATITQAVAYKGIQENTTKNQRRTTNINLEKIKSDLRDQIGTSETNESIWRNIRKAPIRLKIREFFYKTLHGTQKIGRYWHHIPNYEERSICQTCGDDESMDHILTNCNHATRLTLWKKARELWPHGDETWPEISLGSIIGCNLLSIKTTPESLPERPTRNRRGHRQEQTTKTDNPGATRLIKIIISETAHLTWTLRCERTIQGKEHTTRETEARWLTSINRRLSEDKTTATRIIRKKYYINKVKDTWGPALRKRHRNLPANWINRNVVF</sequence>
<dbReference type="InterPro" id="IPR012337">
    <property type="entry name" value="RNaseH-like_sf"/>
</dbReference>
<dbReference type="GO" id="GO:0004523">
    <property type="term" value="F:RNA-DNA hybrid ribonuclease activity"/>
    <property type="evidence" value="ECO:0007669"/>
    <property type="project" value="UniProtKB-EC"/>
</dbReference>
<dbReference type="CDD" id="cd09280">
    <property type="entry name" value="RNase_HI_eukaryote_like"/>
    <property type="match status" value="1"/>
</dbReference>
<organism evidence="10 11">
    <name type="scientific">Lactarius akahatsu</name>
    <dbReference type="NCBI Taxonomy" id="416441"/>
    <lineage>
        <taxon>Eukaryota</taxon>
        <taxon>Fungi</taxon>
        <taxon>Dikarya</taxon>
        <taxon>Basidiomycota</taxon>
        <taxon>Agaricomycotina</taxon>
        <taxon>Agaricomycetes</taxon>
        <taxon>Russulales</taxon>
        <taxon>Russulaceae</taxon>
        <taxon>Lactarius</taxon>
    </lineage>
</organism>
<dbReference type="GO" id="GO:0043137">
    <property type="term" value="P:DNA replication, removal of RNA primer"/>
    <property type="evidence" value="ECO:0007669"/>
    <property type="project" value="TreeGrafter"/>
</dbReference>
<keyword evidence="7" id="KW-0378">Hydrolase</keyword>
<dbReference type="PANTHER" id="PTHR10642">
    <property type="entry name" value="RIBONUCLEASE H1"/>
    <property type="match status" value="1"/>
</dbReference>
<evidence type="ECO:0000256" key="6">
    <source>
        <dbReference type="ARBA" id="ARBA00022759"/>
    </source>
</evidence>
<keyword evidence="11" id="KW-1185">Reference proteome</keyword>
<dbReference type="InterPro" id="IPR002156">
    <property type="entry name" value="RNaseH_domain"/>
</dbReference>
<evidence type="ECO:0000313" key="10">
    <source>
        <dbReference type="EMBL" id="KAH8992432.1"/>
    </source>
</evidence>
<evidence type="ECO:0000256" key="2">
    <source>
        <dbReference type="ARBA" id="ARBA00005300"/>
    </source>
</evidence>
<evidence type="ECO:0000313" key="11">
    <source>
        <dbReference type="Proteomes" id="UP001201163"/>
    </source>
</evidence>
<evidence type="ECO:0000256" key="7">
    <source>
        <dbReference type="ARBA" id="ARBA00022801"/>
    </source>
</evidence>
<dbReference type="PANTHER" id="PTHR10642:SF26">
    <property type="entry name" value="RIBONUCLEASE H1"/>
    <property type="match status" value="1"/>
</dbReference>
<keyword evidence="5" id="KW-0479">Metal-binding</keyword>
<dbReference type="GO" id="GO:0003676">
    <property type="term" value="F:nucleic acid binding"/>
    <property type="evidence" value="ECO:0007669"/>
    <property type="project" value="InterPro"/>
</dbReference>
<dbReference type="Proteomes" id="UP001201163">
    <property type="component" value="Unassembled WGS sequence"/>
</dbReference>
<dbReference type="SUPFAM" id="SSF53098">
    <property type="entry name" value="Ribonuclease H-like"/>
    <property type="match status" value="1"/>
</dbReference>
<feature type="region of interest" description="Disordered" evidence="8">
    <location>
        <begin position="329"/>
        <end position="356"/>
    </location>
</feature>
<dbReference type="EC" id="3.1.26.4" evidence="3"/>
<gene>
    <name evidence="10" type="ORF">EDB92DRAFT_1797228</name>
</gene>
<proteinExistence type="inferred from homology"/>
<evidence type="ECO:0000259" key="9">
    <source>
        <dbReference type="PROSITE" id="PS50879"/>
    </source>
</evidence>
<protein>
    <recommendedName>
        <fullName evidence="3">ribonuclease H</fullName>
        <ecNumber evidence="3">3.1.26.4</ecNumber>
    </recommendedName>
</protein>
<evidence type="ECO:0000256" key="4">
    <source>
        <dbReference type="ARBA" id="ARBA00022722"/>
    </source>
</evidence>
<keyword evidence="4" id="KW-0540">Nuclease</keyword>
<evidence type="ECO:0000256" key="1">
    <source>
        <dbReference type="ARBA" id="ARBA00000077"/>
    </source>
</evidence>
<dbReference type="Gene3D" id="3.30.420.10">
    <property type="entry name" value="Ribonuclease H-like superfamily/Ribonuclease H"/>
    <property type="match status" value="1"/>
</dbReference>
<dbReference type="EMBL" id="JAKELL010000022">
    <property type="protein sequence ID" value="KAH8992432.1"/>
    <property type="molecule type" value="Genomic_DNA"/>
</dbReference>
<comment type="similarity">
    <text evidence="2">Belongs to the RNase H family.</text>
</comment>
<comment type="caution">
    <text evidence="10">The sequence shown here is derived from an EMBL/GenBank/DDBJ whole genome shotgun (WGS) entry which is preliminary data.</text>
</comment>
<keyword evidence="6" id="KW-0255">Endonuclease</keyword>
<evidence type="ECO:0000256" key="8">
    <source>
        <dbReference type="SAM" id="MobiDB-lite"/>
    </source>
</evidence>
<dbReference type="InterPro" id="IPR050092">
    <property type="entry name" value="RNase_H"/>
</dbReference>
<feature type="domain" description="RNase H type-1" evidence="9">
    <location>
        <begin position="16"/>
        <end position="158"/>
    </location>
</feature>
<dbReference type="GO" id="GO:0046872">
    <property type="term" value="F:metal ion binding"/>
    <property type="evidence" value="ECO:0007669"/>
    <property type="project" value="UniProtKB-KW"/>
</dbReference>
<dbReference type="PROSITE" id="PS50879">
    <property type="entry name" value="RNASE_H_1"/>
    <property type="match status" value="1"/>
</dbReference>
<dbReference type="Pfam" id="PF00075">
    <property type="entry name" value="RNase_H"/>
    <property type="match status" value="1"/>
</dbReference>
<reference evidence="10" key="1">
    <citation type="submission" date="2022-01" db="EMBL/GenBank/DDBJ databases">
        <title>Comparative genomics reveals a dynamic genome evolution in the ectomycorrhizal milk-cap (Lactarius) mushrooms.</title>
        <authorList>
            <consortium name="DOE Joint Genome Institute"/>
            <person name="Lebreton A."/>
            <person name="Tang N."/>
            <person name="Kuo A."/>
            <person name="LaButti K."/>
            <person name="Drula E."/>
            <person name="Barry K."/>
            <person name="Clum A."/>
            <person name="Lipzen A."/>
            <person name="Mousain D."/>
            <person name="Ng V."/>
            <person name="Wang R."/>
            <person name="Wang X."/>
            <person name="Dai Y."/>
            <person name="Henrissat B."/>
            <person name="Grigoriev I.V."/>
            <person name="Guerin-Laguette A."/>
            <person name="Yu F."/>
            <person name="Martin F.M."/>
        </authorList>
    </citation>
    <scope>NUCLEOTIDE SEQUENCE</scope>
    <source>
        <strain evidence="10">QP</strain>
    </source>
</reference>
<dbReference type="InterPro" id="IPR036397">
    <property type="entry name" value="RNaseH_sf"/>
</dbReference>